<dbReference type="Proteomes" id="UP001445335">
    <property type="component" value="Unassembled WGS sequence"/>
</dbReference>
<gene>
    <name evidence="1" type="ORF">WJX81_007856</name>
</gene>
<name>A0AAW1QND0_9CHLO</name>
<reference evidence="1 2" key="1">
    <citation type="journal article" date="2024" name="Nat. Commun.">
        <title>Phylogenomics reveals the evolutionary origins of lichenization in chlorophyte algae.</title>
        <authorList>
            <person name="Puginier C."/>
            <person name="Libourel C."/>
            <person name="Otte J."/>
            <person name="Skaloud P."/>
            <person name="Haon M."/>
            <person name="Grisel S."/>
            <person name="Petersen M."/>
            <person name="Berrin J.G."/>
            <person name="Delaux P.M."/>
            <person name="Dal Grande F."/>
            <person name="Keller J."/>
        </authorList>
    </citation>
    <scope>NUCLEOTIDE SEQUENCE [LARGE SCALE GENOMIC DNA]</scope>
    <source>
        <strain evidence="1 2">SAG 245.80</strain>
    </source>
</reference>
<dbReference type="EMBL" id="JALJOU010000081">
    <property type="protein sequence ID" value="KAK9823020.1"/>
    <property type="molecule type" value="Genomic_DNA"/>
</dbReference>
<evidence type="ECO:0000313" key="2">
    <source>
        <dbReference type="Proteomes" id="UP001445335"/>
    </source>
</evidence>
<proteinExistence type="predicted"/>
<keyword evidence="2" id="KW-1185">Reference proteome</keyword>
<accession>A0AAW1QND0</accession>
<dbReference type="AlphaFoldDB" id="A0AAW1QND0"/>
<evidence type="ECO:0000313" key="1">
    <source>
        <dbReference type="EMBL" id="KAK9823020.1"/>
    </source>
</evidence>
<sequence>MHRALPQPALQEDLFSHARPTRLRSARLHASSALHAPVCGEISSTANSYVKHCARLRVDRDYREESGVAAARVVRVTEAVLKKVCGVESAAGLQAAAEVRRPPPAEFAGSMPRGALRRLLVLEGVQDPGNLAGAVLMAALSPGLPALLRQLYGLL</sequence>
<comment type="caution">
    <text evidence="1">The sequence shown here is derived from an EMBL/GenBank/DDBJ whole genome shotgun (WGS) entry which is preliminary data.</text>
</comment>
<protein>
    <submittedName>
        <fullName evidence="1">Uncharacterized protein</fullName>
    </submittedName>
</protein>
<organism evidence="1 2">
    <name type="scientific">Elliptochloris bilobata</name>
    <dbReference type="NCBI Taxonomy" id="381761"/>
    <lineage>
        <taxon>Eukaryota</taxon>
        <taxon>Viridiplantae</taxon>
        <taxon>Chlorophyta</taxon>
        <taxon>core chlorophytes</taxon>
        <taxon>Trebouxiophyceae</taxon>
        <taxon>Trebouxiophyceae incertae sedis</taxon>
        <taxon>Elliptochloris clade</taxon>
        <taxon>Elliptochloris</taxon>
    </lineage>
</organism>